<accession>A0A183EVC7</accession>
<evidence type="ECO:0000256" key="1">
    <source>
        <dbReference type="ARBA" id="ARBA00022448"/>
    </source>
</evidence>
<sequence>MTQDVEKATRLLAQELFAPVFMAPFIIGYYTFLTYESSGWLGPLTIYTYFTLATVINKLLLSPIVSLVNEQEKKEGELRCSLIC</sequence>
<evidence type="ECO:0000259" key="6">
    <source>
        <dbReference type="Pfam" id="PF06472"/>
    </source>
</evidence>
<dbReference type="GO" id="GO:0005324">
    <property type="term" value="F:long-chain fatty acid transmembrane transporter activity"/>
    <property type="evidence" value="ECO:0007669"/>
    <property type="project" value="TreeGrafter"/>
</dbReference>
<feature type="transmembrane region" description="Helical" evidence="5">
    <location>
        <begin position="12"/>
        <end position="32"/>
    </location>
</feature>
<dbReference type="OrthoDB" id="422637at2759"/>
<keyword evidence="4 5" id="KW-0472">Membrane</keyword>
<dbReference type="GO" id="GO:0005778">
    <property type="term" value="C:peroxisomal membrane"/>
    <property type="evidence" value="ECO:0007669"/>
    <property type="project" value="TreeGrafter"/>
</dbReference>
<keyword evidence="8" id="KW-1185">Reference proteome</keyword>
<dbReference type="Proteomes" id="UP000271098">
    <property type="component" value="Unassembled WGS sequence"/>
</dbReference>
<dbReference type="InterPro" id="IPR011527">
    <property type="entry name" value="ABC1_TM_dom"/>
</dbReference>
<dbReference type="WBParaSite" id="GPUH_0002494801-mRNA-1">
    <property type="protein sequence ID" value="GPUH_0002494801-mRNA-1"/>
    <property type="gene ID" value="GPUH_0002494801"/>
</dbReference>
<dbReference type="InterPro" id="IPR050835">
    <property type="entry name" value="ABC_transporter_sub-D"/>
</dbReference>
<evidence type="ECO:0000313" key="7">
    <source>
        <dbReference type="EMBL" id="VDN43511.1"/>
    </source>
</evidence>
<evidence type="ECO:0000313" key="8">
    <source>
        <dbReference type="Proteomes" id="UP000271098"/>
    </source>
</evidence>
<protein>
    <submittedName>
        <fullName evidence="9">ABC transmembrane type-1 domain-containing protein</fullName>
    </submittedName>
</protein>
<dbReference type="GO" id="GO:0005524">
    <property type="term" value="F:ATP binding"/>
    <property type="evidence" value="ECO:0007669"/>
    <property type="project" value="InterPro"/>
</dbReference>
<evidence type="ECO:0000313" key="9">
    <source>
        <dbReference type="WBParaSite" id="GPUH_0002494801-mRNA-1"/>
    </source>
</evidence>
<dbReference type="GO" id="GO:0042760">
    <property type="term" value="P:very long-chain fatty acid catabolic process"/>
    <property type="evidence" value="ECO:0007669"/>
    <property type="project" value="TreeGrafter"/>
</dbReference>
<keyword evidence="2 5" id="KW-0812">Transmembrane</keyword>
<organism evidence="9">
    <name type="scientific">Gongylonema pulchrum</name>
    <dbReference type="NCBI Taxonomy" id="637853"/>
    <lineage>
        <taxon>Eukaryota</taxon>
        <taxon>Metazoa</taxon>
        <taxon>Ecdysozoa</taxon>
        <taxon>Nematoda</taxon>
        <taxon>Chromadorea</taxon>
        <taxon>Rhabditida</taxon>
        <taxon>Spirurina</taxon>
        <taxon>Spiruromorpha</taxon>
        <taxon>Spiruroidea</taxon>
        <taxon>Gongylonematidae</taxon>
        <taxon>Gongylonema</taxon>
    </lineage>
</organism>
<reference evidence="9" key="1">
    <citation type="submission" date="2016-06" db="UniProtKB">
        <authorList>
            <consortium name="WormBaseParasite"/>
        </authorList>
    </citation>
    <scope>IDENTIFICATION</scope>
</reference>
<feature type="transmembrane region" description="Helical" evidence="5">
    <location>
        <begin position="44"/>
        <end position="68"/>
    </location>
</feature>
<dbReference type="GO" id="GO:0140359">
    <property type="term" value="F:ABC-type transporter activity"/>
    <property type="evidence" value="ECO:0007669"/>
    <property type="project" value="InterPro"/>
</dbReference>
<dbReference type="GO" id="GO:0006635">
    <property type="term" value="P:fatty acid beta-oxidation"/>
    <property type="evidence" value="ECO:0007669"/>
    <property type="project" value="TreeGrafter"/>
</dbReference>
<reference evidence="7 8" key="2">
    <citation type="submission" date="2018-11" db="EMBL/GenBank/DDBJ databases">
        <authorList>
            <consortium name="Pathogen Informatics"/>
        </authorList>
    </citation>
    <scope>NUCLEOTIDE SEQUENCE [LARGE SCALE GENOMIC DNA]</scope>
</reference>
<evidence type="ECO:0000256" key="2">
    <source>
        <dbReference type="ARBA" id="ARBA00022692"/>
    </source>
</evidence>
<dbReference type="GO" id="GO:0007031">
    <property type="term" value="P:peroxisome organization"/>
    <property type="evidence" value="ECO:0007669"/>
    <property type="project" value="TreeGrafter"/>
</dbReference>
<dbReference type="PANTHER" id="PTHR11384">
    <property type="entry name" value="ATP-BINDING CASSETTE, SUB-FAMILY D MEMBER"/>
    <property type="match status" value="1"/>
</dbReference>
<keyword evidence="3 5" id="KW-1133">Transmembrane helix</keyword>
<name>A0A183EVC7_9BILA</name>
<feature type="domain" description="ABC transmembrane type-1" evidence="6">
    <location>
        <begin position="1"/>
        <end position="81"/>
    </location>
</feature>
<dbReference type="PANTHER" id="PTHR11384:SF59">
    <property type="entry name" value="LYSOSOMAL COBALAMIN TRANSPORTER ABCD4"/>
    <property type="match status" value="1"/>
</dbReference>
<dbReference type="Pfam" id="PF06472">
    <property type="entry name" value="ABC_membrane_2"/>
    <property type="match status" value="1"/>
</dbReference>
<dbReference type="GO" id="GO:0015910">
    <property type="term" value="P:long-chain fatty acid import into peroxisome"/>
    <property type="evidence" value="ECO:0007669"/>
    <property type="project" value="TreeGrafter"/>
</dbReference>
<evidence type="ECO:0000256" key="4">
    <source>
        <dbReference type="ARBA" id="ARBA00023136"/>
    </source>
</evidence>
<gene>
    <name evidence="7" type="ORF">GPUH_LOCUS24920</name>
</gene>
<keyword evidence="1" id="KW-0813">Transport</keyword>
<evidence type="ECO:0000256" key="5">
    <source>
        <dbReference type="SAM" id="Phobius"/>
    </source>
</evidence>
<evidence type="ECO:0000256" key="3">
    <source>
        <dbReference type="ARBA" id="ARBA00022989"/>
    </source>
</evidence>
<proteinExistence type="predicted"/>
<dbReference type="AlphaFoldDB" id="A0A183EVC7"/>
<dbReference type="EMBL" id="UYRT01103014">
    <property type="protein sequence ID" value="VDN43511.1"/>
    <property type="molecule type" value="Genomic_DNA"/>
</dbReference>